<dbReference type="Proteomes" id="UP000630353">
    <property type="component" value="Unassembled WGS sequence"/>
</dbReference>
<dbReference type="PANTHER" id="PTHR48090">
    <property type="entry name" value="UNDECAPRENYL-PHOSPHATE 4-DEOXY-4-FORMAMIDO-L-ARABINOSE TRANSFERASE-RELATED"/>
    <property type="match status" value="1"/>
</dbReference>
<protein>
    <submittedName>
        <fullName evidence="9">Dolichol-phosphate mannosyltransferase</fullName>
    </submittedName>
</protein>
<dbReference type="RefSeq" id="WP_189988196.1">
    <property type="nucleotide sequence ID" value="NZ_BMZS01000003.1"/>
</dbReference>
<keyword evidence="10" id="KW-1185">Reference proteome</keyword>
<evidence type="ECO:0000256" key="6">
    <source>
        <dbReference type="ARBA" id="ARBA00022989"/>
    </source>
</evidence>
<dbReference type="EMBL" id="BMZS01000003">
    <property type="protein sequence ID" value="GHD45514.1"/>
    <property type="molecule type" value="Genomic_DNA"/>
</dbReference>
<dbReference type="PANTHER" id="PTHR48090:SF3">
    <property type="entry name" value="UNDECAPRENYL-PHOSPHATE 4-DEOXY-4-FORMAMIDO-L-ARABINOSE TRANSFERASE"/>
    <property type="match status" value="1"/>
</dbReference>
<dbReference type="InterPro" id="IPR001173">
    <property type="entry name" value="Glyco_trans_2-like"/>
</dbReference>
<keyword evidence="1" id="KW-1003">Cell membrane</keyword>
<organism evidence="9 10">
    <name type="scientific">Thalassobaculum fulvum</name>
    <dbReference type="NCBI Taxonomy" id="1633335"/>
    <lineage>
        <taxon>Bacteria</taxon>
        <taxon>Pseudomonadati</taxon>
        <taxon>Pseudomonadota</taxon>
        <taxon>Alphaproteobacteria</taxon>
        <taxon>Rhodospirillales</taxon>
        <taxon>Thalassobaculaceae</taxon>
        <taxon>Thalassobaculum</taxon>
    </lineage>
</organism>
<sequence>MTDAGDISSRPPLSVVIPVCDEADSIPEVLRELLDKAGGAYDLDVVVVDDGSRDRSADVVEAFAAGEPRIRLIRHKRRCGKSSALRTGVVAARNRWVGMIDGDGENDPDDLVAMARRIDPARIGAVGLVAGNRRRRTAGPWRLIASRIANGIRRRALQDDCPDTACGLKVIPRELFLALPYFDSLHRYMPALVRKYGFEVVNMAVDDRPRISGQSKYTNLRRALVGIVDLLGVYWLLRRTSVGALPFERGGDGK</sequence>
<proteinExistence type="predicted"/>
<evidence type="ECO:0000256" key="5">
    <source>
        <dbReference type="ARBA" id="ARBA00022985"/>
    </source>
</evidence>
<dbReference type="GO" id="GO:0009103">
    <property type="term" value="P:lipopolysaccharide biosynthetic process"/>
    <property type="evidence" value="ECO:0007669"/>
    <property type="project" value="UniProtKB-KW"/>
</dbReference>
<evidence type="ECO:0000256" key="4">
    <source>
        <dbReference type="ARBA" id="ARBA00022692"/>
    </source>
</evidence>
<dbReference type="CDD" id="cd04179">
    <property type="entry name" value="DPM_DPG-synthase_like"/>
    <property type="match status" value="1"/>
</dbReference>
<evidence type="ECO:0000313" key="10">
    <source>
        <dbReference type="Proteomes" id="UP000630353"/>
    </source>
</evidence>
<evidence type="ECO:0000256" key="7">
    <source>
        <dbReference type="ARBA" id="ARBA00023136"/>
    </source>
</evidence>
<feature type="domain" description="Glycosyltransferase 2-like" evidence="8">
    <location>
        <begin position="14"/>
        <end position="176"/>
    </location>
</feature>
<keyword evidence="7" id="KW-0472">Membrane</keyword>
<evidence type="ECO:0000256" key="3">
    <source>
        <dbReference type="ARBA" id="ARBA00022679"/>
    </source>
</evidence>
<keyword evidence="6" id="KW-1133">Transmembrane helix</keyword>
<keyword evidence="2 9" id="KW-0328">Glycosyltransferase</keyword>
<evidence type="ECO:0000256" key="2">
    <source>
        <dbReference type="ARBA" id="ARBA00022676"/>
    </source>
</evidence>
<dbReference type="InterPro" id="IPR029044">
    <property type="entry name" value="Nucleotide-diphossugar_trans"/>
</dbReference>
<reference evidence="9" key="2">
    <citation type="submission" date="2020-09" db="EMBL/GenBank/DDBJ databases">
        <authorList>
            <person name="Sun Q."/>
            <person name="Kim S."/>
        </authorList>
    </citation>
    <scope>NUCLEOTIDE SEQUENCE</scope>
    <source>
        <strain evidence="9">KCTC 42651</strain>
    </source>
</reference>
<evidence type="ECO:0000256" key="1">
    <source>
        <dbReference type="ARBA" id="ARBA00022475"/>
    </source>
</evidence>
<keyword evidence="3" id="KW-0808">Transferase</keyword>
<dbReference type="GO" id="GO:0005886">
    <property type="term" value="C:plasma membrane"/>
    <property type="evidence" value="ECO:0007669"/>
    <property type="project" value="TreeGrafter"/>
</dbReference>
<dbReference type="AlphaFoldDB" id="A0A919CP34"/>
<evidence type="ECO:0000313" key="9">
    <source>
        <dbReference type="EMBL" id="GHD45514.1"/>
    </source>
</evidence>
<comment type="caution">
    <text evidence="9">The sequence shown here is derived from an EMBL/GenBank/DDBJ whole genome shotgun (WGS) entry which is preliminary data.</text>
</comment>
<reference evidence="9" key="1">
    <citation type="journal article" date="2014" name="Int. J. Syst. Evol. Microbiol.">
        <title>Complete genome sequence of Corynebacterium casei LMG S-19264T (=DSM 44701T), isolated from a smear-ripened cheese.</title>
        <authorList>
            <consortium name="US DOE Joint Genome Institute (JGI-PGF)"/>
            <person name="Walter F."/>
            <person name="Albersmeier A."/>
            <person name="Kalinowski J."/>
            <person name="Ruckert C."/>
        </authorList>
    </citation>
    <scope>NUCLEOTIDE SEQUENCE</scope>
    <source>
        <strain evidence="9">KCTC 42651</strain>
    </source>
</reference>
<dbReference type="InterPro" id="IPR050256">
    <property type="entry name" value="Glycosyltransferase_2"/>
</dbReference>
<dbReference type="Gene3D" id="3.90.550.10">
    <property type="entry name" value="Spore Coat Polysaccharide Biosynthesis Protein SpsA, Chain A"/>
    <property type="match status" value="1"/>
</dbReference>
<evidence type="ECO:0000259" key="8">
    <source>
        <dbReference type="Pfam" id="PF00535"/>
    </source>
</evidence>
<keyword evidence="5" id="KW-0448">Lipopolysaccharide biosynthesis</keyword>
<dbReference type="Pfam" id="PF00535">
    <property type="entry name" value="Glycos_transf_2"/>
    <property type="match status" value="1"/>
</dbReference>
<name>A0A919CP34_9PROT</name>
<accession>A0A919CP34</accession>
<dbReference type="GO" id="GO:0099621">
    <property type="term" value="F:undecaprenyl-phosphate 4-deoxy-4-formamido-L-arabinose transferase activity"/>
    <property type="evidence" value="ECO:0007669"/>
    <property type="project" value="TreeGrafter"/>
</dbReference>
<keyword evidence="4" id="KW-0812">Transmembrane</keyword>
<gene>
    <name evidence="9" type="primary">dpm1</name>
    <name evidence="9" type="ORF">GCM10017083_13550</name>
</gene>
<dbReference type="SUPFAM" id="SSF53448">
    <property type="entry name" value="Nucleotide-diphospho-sugar transferases"/>
    <property type="match status" value="1"/>
</dbReference>